<feature type="region of interest" description="Disordered" evidence="1">
    <location>
        <begin position="1"/>
        <end position="20"/>
    </location>
</feature>
<comment type="caution">
    <text evidence="2">The sequence shown here is derived from an EMBL/GenBank/DDBJ whole genome shotgun (WGS) entry which is preliminary data.</text>
</comment>
<gene>
    <name evidence="2" type="ORF">F2Q69_00038371</name>
</gene>
<dbReference type="AlphaFoldDB" id="A0A8S9SWB1"/>
<dbReference type="Proteomes" id="UP000712600">
    <property type="component" value="Unassembled WGS sequence"/>
</dbReference>
<accession>A0A8S9SWB1</accession>
<sequence>MFLPQASSSSPVTGPSPSSHPVDIVMLEFKPRCRVHLCRLCLVMEEIEQQW</sequence>
<reference evidence="2" key="1">
    <citation type="submission" date="2019-12" db="EMBL/GenBank/DDBJ databases">
        <title>Genome sequencing and annotation of Brassica cretica.</title>
        <authorList>
            <person name="Studholme D.J."/>
            <person name="Sarris P."/>
        </authorList>
    </citation>
    <scope>NUCLEOTIDE SEQUENCE</scope>
    <source>
        <strain evidence="2">PFS-109/04</strain>
        <tissue evidence="2">Leaf</tissue>
    </source>
</reference>
<name>A0A8S9SWB1_BRACR</name>
<evidence type="ECO:0000313" key="3">
    <source>
        <dbReference type="Proteomes" id="UP000712600"/>
    </source>
</evidence>
<evidence type="ECO:0000256" key="1">
    <source>
        <dbReference type="SAM" id="MobiDB-lite"/>
    </source>
</evidence>
<proteinExistence type="predicted"/>
<dbReference type="EMBL" id="QGKX02000004">
    <property type="protein sequence ID" value="KAF3604524.1"/>
    <property type="molecule type" value="Genomic_DNA"/>
</dbReference>
<evidence type="ECO:0000313" key="2">
    <source>
        <dbReference type="EMBL" id="KAF3604524.1"/>
    </source>
</evidence>
<organism evidence="2 3">
    <name type="scientific">Brassica cretica</name>
    <name type="common">Mustard</name>
    <dbReference type="NCBI Taxonomy" id="69181"/>
    <lineage>
        <taxon>Eukaryota</taxon>
        <taxon>Viridiplantae</taxon>
        <taxon>Streptophyta</taxon>
        <taxon>Embryophyta</taxon>
        <taxon>Tracheophyta</taxon>
        <taxon>Spermatophyta</taxon>
        <taxon>Magnoliopsida</taxon>
        <taxon>eudicotyledons</taxon>
        <taxon>Gunneridae</taxon>
        <taxon>Pentapetalae</taxon>
        <taxon>rosids</taxon>
        <taxon>malvids</taxon>
        <taxon>Brassicales</taxon>
        <taxon>Brassicaceae</taxon>
        <taxon>Brassiceae</taxon>
        <taxon>Brassica</taxon>
    </lineage>
</organism>
<feature type="compositionally biased region" description="Low complexity" evidence="1">
    <location>
        <begin position="7"/>
        <end position="20"/>
    </location>
</feature>
<protein>
    <submittedName>
        <fullName evidence="2">Uncharacterized protein</fullName>
    </submittedName>
</protein>